<keyword evidence="3" id="KW-1185">Reference proteome</keyword>
<dbReference type="RefSeq" id="XP_022106543.1">
    <property type="nucleotide sequence ID" value="XM_022250851.1"/>
</dbReference>
<name>A0A8B7ZLQ5_ACAPL</name>
<feature type="transmembrane region" description="Helical" evidence="2">
    <location>
        <begin position="20"/>
        <end position="41"/>
    </location>
</feature>
<dbReference type="Proteomes" id="UP000694845">
    <property type="component" value="Unplaced"/>
</dbReference>
<feature type="compositionally biased region" description="Basic and acidic residues" evidence="1">
    <location>
        <begin position="307"/>
        <end position="322"/>
    </location>
</feature>
<dbReference type="OrthoDB" id="10469553at2759"/>
<protein>
    <submittedName>
        <fullName evidence="4">Uncharacterized protein LOC110987782 isoform X1</fullName>
    </submittedName>
</protein>
<keyword evidence="2" id="KW-0472">Membrane</keyword>
<evidence type="ECO:0000256" key="2">
    <source>
        <dbReference type="SAM" id="Phobius"/>
    </source>
</evidence>
<keyword evidence="2" id="KW-0812">Transmembrane</keyword>
<accession>A0A8B7ZLQ5</accession>
<evidence type="ECO:0000256" key="1">
    <source>
        <dbReference type="SAM" id="MobiDB-lite"/>
    </source>
</evidence>
<dbReference type="AlphaFoldDB" id="A0A8B7ZLQ5"/>
<dbReference type="KEGG" id="aplc:110987782"/>
<feature type="compositionally biased region" description="Acidic residues" evidence="1">
    <location>
        <begin position="269"/>
        <end position="278"/>
    </location>
</feature>
<dbReference type="GeneID" id="110987782"/>
<organism evidence="3 4">
    <name type="scientific">Acanthaster planci</name>
    <name type="common">Crown-of-thorns starfish</name>
    <dbReference type="NCBI Taxonomy" id="133434"/>
    <lineage>
        <taxon>Eukaryota</taxon>
        <taxon>Metazoa</taxon>
        <taxon>Echinodermata</taxon>
        <taxon>Eleutherozoa</taxon>
        <taxon>Asterozoa</taxon>
        <taxon>Asteroidea</taxon>
        <taxon>Valvatacea</taxon>
        <taxon>Valvatida</taxon>
        <taxon>Acanthasteridae</taxon>
        <taxon>Acanthaster</taxon>
    </lineage>
</organism>
<feature type="compositionally biased region" description="Polar residues" evidence="1">
    <location>
        <begin position="167"/>
        <end position="186"/>
    </location>
</feature>
<feature type="compositionally biased region" description="Basic and acidic residues" evidence="1">
    <location>
        <begin position="191"/>
        <end position="211"/>
    </location>
</feature>
<gene>
    <name evidence="4" type="primary">LOC110987782</name>
</gene>
<feature type="compositionally biased region" description="Basic and acidic residues" evidence="1">
    <location>
        <begin position="370"/>
        <end position="381"/>
    </location>
</feature>
<feature type="region of interest" description="Disordered" evidence="1">
    <location>
        <begin position="263"/>
        <end position="323"/>
    </location>
</feature>
<feature type="region of interest" description="Disordered" evidence="1">
    <location>
        <begin position="122"/>
        <end position="212"/>
    </location>
</feature>
<sequence>MPTPADEKCCLVEVVDIYSAAMSTLNFFFLLIITVMVTAIFRRYRKQCGSSTDPERAHRKENGNGVAVSVQNDTSGPGFDTFSPLLTRSREPLDDVAISIPSPAAEIQSNLEHFLVNLSNTQAKVPQQRRSDEANAVSTGAQRPKERRTPSLPRSPDTKHKAIRQAKPTSQAQSMKMVTTELNSSKKFQRRSKESQEPRPNDSEREPEEACRGAAVVNSNRGTKANRGNEYQLTVLVKDPARDTSNHQDHSPYYHKVMQDATWQQGDRDPEDEIEDPNEGGGFREERSMSETWNTKTTAYGFPLKMTTEKNAEATKKTRQPVDDYEQVAHNPFLEKTHSVVVAAEDGGEYSKLNRREKITENTARVPTEGYDHLSNSEKETATPVLYGLEQLDTLKEPN</sequence>
<evidence type="ECO:0000313" key="3">
    <source>
        <dbReference type="Proteomes" id="UP000694845"/>
    </source>
</evidence>
<keyword evidence="2" id="KW-1133">Transmembrane helix</keyword>
<reference evidence="4" key="1">
    <citation type="submission" date="2025-08" db="UniProtKB">
        <authorList>
            <consortium name="RefSeq"/>
        </authorList>
    </citation>
    <scope>IDENTIFICATION</scope>
</reference>
<proteinExistence type="predicted"/>
<feature type="region of interest" description="Disordered" evidence="1">
    <location>
        <begin position="353"/>
        <end position="381"/>
    </location>
</feature>
<evidence type="ECO:0000313" key="4">
    <source>
        <dbReference type="RefSeq" id="XP_022106543.1"/>
    </source>
</evidence>